<evidence type="ECO:0000256" key="7">
    <source>
        <dbReference type="RuleBase" id="RU363032"/>
    </source>
</evidence>
<dbReference type="EMBL" id="CP001349">
    <property type="protein sequence ID" value="ACL56063.1"/>
    <property type="molecule type" value="Genomic_DNA"/>
</dbReference>
<keyword evidence="3" id="KW-1003">Cell membrane</keyword>
<evidence type="ECO:0000256" key="4">
    <source>
        <dbReference type="ARBA" id="ARBA00022692"/>
    </source>
</evidence>
<evidence type="ECO:0000313" key="9">
    <source>
        <dbReference type="EMBL" id="ACL56063.1"/>
    </source>
</evidence>
<dbReference type="KEGG" id="mno:Mnod_1056"/>
<gene>
    <name evidence="9" type="ordered locus">Mnod_1056</name>
</gene>
<dbReference type="PANTHER" id="PTHR30151">
    <property type="entry name" value="ALKANE SULFONATE ABC TRANSPORTER-RELATED, MEMBRANE SUBUNIT"/>
    <property type="match status" value="1"/>
</dbReference>
<feature type="transmembrane region" description="Helical" evidence="7">
    <location>
        <begin position="228"/>
        <end position="250"/>
    </location>
</feature>
<feature type="transmembrane region" description="Helical" evidence="7">
    <location>
        <begin position="183"/>
        <end position="208"/>
    </location>
</feature>
<evidence type="ECO:0000256" key="2">
    <source>
        <dbReference type="ARBA" id="ARBA00022448"/>
    </source>
</evidence>
<evidence type="ECO:0000259" key="8">
    <source>
        <dbReference type="PROSITE" id="PS50928"/>
    </source>
</evidence>
<comment type="similarity">
    <text evidence="7">Belongs to the binding-protein-dependent transport system permease family.</text>
</comment>
<dbReference type="STRING" id="460265.Mnod_1056"/>
<dbReference type="Proteomes" id="UP000008207">
    <property type="component" value="Chromosome"/>
</dbReference>
<feature type="transmembrane region" description="Helical" evidence="7">
    <location>
        <begin position="74"/>
        <end position="93"/>
    </location>
</feature>
<dbReference type="HOGENOM" id="CLU_046113_2_2_5"/>
<dbReference type="Pfam" id="PF00528">
    <property type="entry name" value="BPD_transp_1"/>
    <property type="match status" value="1"/>
</dbReference>
<dbReference type="InterPro" id="IPR000515">
    <property type="entry name" value="MetI-like"/>
</dbReference>
<dbReference type="PANTHER" id="PTHR30151:SF20">
    <property type="entry name" value="ABC TRANSPORTER PERMEASE PROTEIN HI_0355-RELATED"/>
    <property type="match status" value="1"/>
</dbReference>
<evidence type="ECO:0000256" key="6">
    <source>
        <dbReference type="ARBA" id="ARBA00023136"/>
    </source>
</evidence>
<feature type="domain" description="ABC transmembrane type-1" evidence="8">
    <location>
        <begin position="67"/>
        <end position="251"/>
    </location>
</feature>
<name>B8II25_METNO</name>
<proteinExistence type="inferred from homology"/>
<evidence type="ECO:0000256" key="5">
    <source>
        <dbReference type="ARBA" id="ARBA00022989"/>
    </source>
</evidence>
<evidence type="ECO:0000313" key="10">
    <source>
        <dbReference type="Proteomes" id="UP000008207"/>
    </source>
</evidence>
<feature type="transmembrane region" description="Helical" evidence="7">
    <location>
        <begin position="133"/>
        <end position="152"/>
    </location>
</feature>
<accession>B8II25</accession>
<dbReference type="GO" id="GO:0055085">
    <property type="term" value="P:transmembrane transport"/>
    <property type="evidence" value="ECO:0007669"/>
    <property type="project" value="InterPro"/>
</dbReference>
<organism evidence="9 10">
    <name type="scientific">Methylobacterium nodulans (strain LMG 21967 / CNCM I-2342 / ORS 2060)</name>
    <dbReference type="NCBI Taxonomy" id="460265"/>
    <lineage>
        <taxon>Bacteria</taxon>
        <taxon>Pseudomonadati</taxon>
        <taxon>Pseudomonadota</taxon>
        <taxon>Alphaproteobacteria</taxon>
        <taxon>Hyphomicrobiales</taxon>
        <taxon>Methylobacteriaceae</taxon>
        <taxon>Methylobacterium</taxon>
    </lineage>
</organism>
<dbReference type="AlphaFoldDB" id="B8II25"/>
<protein>
    <submittedName>
        <fullName evidence="9">Binding-protein-dependent transport systems inner membrane component</fullName>
    </submittedName>
</protein>
<dbReference type="SUPFAM" id="SSF161098">
    <property type="entry name" value="MetI-like"/>
    <property type="match status" value="1"/>
</dbReference>
<dbReference type="eggNOG" id="COG0600">
    <property type="taxonomic scope" value="Bacteria"/>
</dbReference>
<evidence type="ECO:0000256" key="1">
    <source>
        <dbReference type="ARBA" id="ARBA00004651"/>
    </source>
</evidence>
<keyword evidence="10" id="KW-1185">Reference proteome</keyword>
<dbReference type="InterPro" id="IPR035906">
    <property type="entry name" value="MetI-like_sf"/>
</dbReference>
<keyword evidence="2 7" id="KW-0813">Transport</keyword>
<dbReference type="CDD" id="cd06261">
    <property type="entry name" value="TM_PBP2"/>
    <property type="match status" value="1"/>
</dbReference>
<sequence>MKSPMNRLGLLALQILVGLAILAVWHVLTVYPILGQPRQIQFFFSTPVDVLKRTWAEMTNPEIWSHLWITLQETVLAFVFGALGGIAFGFLFARNALLAAVFDPYIKAANALPRVVLAPIFALWFGLGIWSKVALGFTLVFFIVFFNVYQGVREVSPVVLNNARMLGMNECGLLRHVYWPSALTWMFSSLHTAVGFALVGAVVGEYLGSSAGLGYKIHEAESVFDVTGVFAGMLILTVFVIVIDAVVTLIENRLLVWRPGPAGGHA</sequence>
<reference evidence="9 10" key="1">
    <citation type="submission" date="2009-01" db="EMBL/GenBank/DDBJ databases">
        <title>Complete sequence of chromosome of Methylobacterium nodulans ORS 2060.</title>
        <authorList>
            <consortium name="US DOE Joint Genome Institute"/>
            <person name="Lucas S."/>
            <person name="Copeland A."/>
            <person name="Lapidus A."/>
            <person name="Glavina del Rio T."/>
            <person name="Dalin E."/>
            <person name="Tice H."/>
            <person name="Bruce D."/>
            <person name="Goodwin L."/>
            <person name="Pitluck S."/>
            <person name="Sims D."/>
            <person name="Brettin T."/>
            <person name="Detter J.C."/>
            <person name="Han C."/>
            <person name="Larimer F."/>
            <person name="Land M."/>
            <person name="Hauser L."/>
            <person name="Kyrpides N."/>
            <person name="Ivanova N."/>
            <person name="Marx C.J."/>
            <person name="Richardson P."/>
        </authorList>
    </citation>
    <scope>NUCLEOTIDE SEQUENCE [LARGE SCALE GENOMIC DNA]</scope>
    <source>
        <strain evidence="10">LMG 21967 / CNCM I-2342 / ORS 2060</strain>
    </source>
</reference>
<comment type="subcellular location">
    <subcellularLocation>
        <location evidence="1 7">Cell membrane</location>
        <topology evidence="1 7">Multi-pass membrane protein</topology>
    </subcellularLocation>
</comment>
<dbReference type="PROSITE" id="PS50928">
    <property type="entry name" value="ABC_TM1"/>
    <property type="match status" value="1"/>
</dbReference>
<evidence type="ECO:0000256" key="3">
    <source>
        <dbReference type="ARBA" id="ARBA00022475"/>
    </source>
</evidence>
<keyword evidence="4 7" id="KW-0812">Transmembrane</keyword>
<dbReference type="GO" id="GO:0005886">
    <property type="term" value="C:plasma membrane"/>
    <property type="evidence" value="ECO:0007669"/>
    <property type="project" value="UniProtKB-SubCell"/>
</dbReference>
<dbReference type="Gene3D" id="1.10.3720.10">
    <property type="entry name" value="MetI-like"/>
    <property type="match status" value="1"/>
</dbReference>
<keyword evidence="6 7" id="KW-0472">Membrane</keyword>
<keyword evidence="5 7" id="KW-1133">Transmembrane helix</keyword>